<dbReference type="Pfam" id="PF13193">
    <property type="entry name" value="AMP-binding_C"/>
    <property type="match status" value="1"/>
</dbReference>
<evidence type="ECO:0000313" key="5">
    <source>
        <dbReference type="EMBL" id="AXI76190.1"/>
    </source>
</evidence>
<organism evidence="5 6">
    <name type="scientific">Peterkaempfera bronchialis</name>
    <dbReference type="NCBI Taxonomy" id="2126346"/>
    <lineage>
        <taxon>Bacteria</taxon>
        <taxon>Bacillati</taxon>
        <taxon>Actinomycetota</taxon>
        <taxon>Actinomycetes</taxon>
        <taxon>Kitasatosporales</taxon>
        <taxon>Streptomycetaceae</taxon>
        <taxon>Peterkaempfera</taxon>
    </lineage>
</organism>
<dbReference type="Proteomes" id="UP000249340">
    <property type="component" value="Chromosome"/>
</dbReference>
<dbReference type="InterPro" id="IPR045851">
    <property type="entry name" value="AMP-bd_C_sf"/>
</dbReference>
<dbReference type="EMBL" id="CP031264">
    <property type="protein sequence ID" value="AXI76190.1"/>
    <property type="molecule type" value="Genomic_DNA"/>
</dbReference>
<evidence type="ECO:0000313" key="6">
    <source>
        <dbReference type="Proteomes" id="UP000249340"/>
    </source>
</evidence>
<feature type="domain" description="AMP-binding enzyme C-terminal" evidence="4">
    <location>
        <begin position="459"/>
        <end position="533"/>
    </location>
</feature>
<dbReference type="AlphaFoldDB" id="A0A345SR35"/>
<dbReference type="SUPFAM" id="SSF56801">
    <property type="entry name" value="Acetyl-CoA synthetase-like"/>
    <property type="match status" value="1"/>
</dbReference>
<sequence length="550" mass="57373">MMMRESMEATPAIAAAAQRWPWLLTAPTFDGLVRRRASVTPDAMMLIDAEGVSLTWADFDRRTSGVARALAARGIGPGTRVAWQLPTRISTALVMAALRRLGAVQAPVIPLYRERELTAALATSEAECLLVPGIWRGVDYVALAGTVAKTLSAAGRTPPRVLDIGHHAPELDDATASGDATATGPDTAAFPVPDPDEVAWIHFTSGATGAPKGARHTDTSLLVPGLSFAGFGELGKEAGEFGAMGFPIAHVGGVQYLTAALAGGYPVLLLEAFNPSEAVGLFRRHGVTTTGGAPPFYTALVELARSAPETRLIPTLRTLKGGGAPCPPHLVGEVADTLGAVLAHDYGMTEVPMIAVASPSDAPEILAATDGRPLPGNHLRLVDADGAECAAGTAGEVQIKGPGVCHGYTDPEATAAAFTQDGWFRTGDLGLLRDTGHLEVVGRLKDLIIRKGENIAPQEIEALLANHPDLAEAAVIGLPDADRGERVCAVVVMRPGRTAPAVADLGAWLTEAGLMRQKLPEQVEVVDVLPRTGLMKVAKSQLLTRFAPVG</sequence>
<dbReference type="InterPro" id="IPR000873">
    <property type="entry name" value="AMP-dep_synth/lig_dom"/>
</dbReference>
<dbReference type="Pfam" id="PF00501">
    <property type="entry name" value="AMP-binding"/>
    <property type="match status" value="1"/>
</dbReference>
<dbReference type="InterPro" id="IPR025110">
    <property type="entry name" value="AMP-bd_C"/>
</dbReference>
<comment type="similarity">
    <text evidence="1">Belongs to the ATP-dependent AMP-binding enzyme family.</text>
</comment>
<dbReference type="KEGG" id="stri:C7M71_000580"/>
<feature type="domain" description="AMP-dependent synthetase/ligase" evidence="3">
    <location>
        <begin position="34"/>
        <end position="408"/>
    </location>
</feature>
<evidence type="ECO:0000256" key="1">
    <source>
        <dbReference type="ARBA" id="ARBA00006432"/>
    </source>
</evidence>
<gene>
    <name evidence="5" type="ORF">C7M71_000580</name>
</gene>
<reference evidence="6" key="1">
    <citation type="submission" date="2018-07" db="EMBL/GenBank/DDBJ databases">
        <title>Streptacidiphilus bronchialis DSM 106435 chromosome.</title>
        <authorList>
            <person name="Batra D."/>
            <person name="Gulvik C.A."/>
        </authorList>
    </citation>
    <scope>NUCLEOTIDE SEQUENCE [LARGE SCALE GENOMIC DNA]</scope>
    <source>
        <strain evidence="6">DSM 106435</strain>
    </source>
</reference>
<dbReference type="PANTHER" id="PTHR43201">
    <property type="entry name" value="ACYL-COA SYNTHETASE"/>
    <property type="match status" value="1"/>
</dbReference>
<accession>A0A345SR35</accession>
<keyword evidence="6" id="KW-1185">Reference proteome</keyword>
<evidence type="ECO:0000259" key="3">
    <source>
        <dbReference type="Pfam" id="PF00501"/>
    </source>
</evidence>
<dbReference type="PANTHER" id="PTHR43201:SF5">
    <property type="entry name" value="MEDIUM-CHAIN ACYL-COA LIGASE ACSF2, MITOCHONDRIAL"/>
    <property type="match status" value="1"/>
</dbReference>
<proteinExistence type="inferred from homology"/>
<dbReference type="GO" id="GO:0031956">
    <property type="term" value="F:medium-chain fatty acid-CoA ligase activity"/>
    <property type="evidence" value="ECO:0007669"/>
    <property type="project" value="TreeGrafter"/>
</dbReference>
<evidence type="ECO:0000256" key="2">
    <source>
        <dbReference type="ARBA" id="ARBA00022598"/>
    </source>
</evidence>
<keyword evidence="2 5" id="KW-0436">Ligase</keyword>
<evidence type="ECO:0000259" key="4">
    <source>
        <dbReference type="Pfam" id="PF13193"/>
    </source>
</evidence>
<dbReference type="Gene3D" id="3.40.50.12780">
    <property type="entry name" value="N-terminal domain of ligase-like"/>
    <property type="match status" value="1"/>
</dbReference>
<name>A0A345SR35_9ACTN</name>
<protein>
    <submittedName>
        <fullName evidence="5">Cyclohexanecarboxylate-CoA ligase</fullName>
    </submittedName>
</protein>
<dbReference type="InterPro" id="IPR042099">
    <property type="entry name" value="ANL_N_sf"/>
</dbReference>
<dbReference type="OrthoDB" id="9803968at2"/>
<dbReference type="GO" id="GO:0006631">
    <property type="term" value="P:fatty acid metabolic process"/>
    <property type="evidence" value="ECO:0007669"/>
    <property type="project" value="TreeGrafter"/>
</dbReference>
<dbReference type="Gene3D" id="3.30.300.30">
    <property type="match status" value="1"/>
</dbReference>